<organism evidence="3 4">
    <name type="scientific">Astrephomene gubernaculifera</name>
    <dbReference type="NCBI Taxonomy" id="47775"/>
    <lineage>
        <taxon>Eukaryota</taxon>
        <taxon>Viridiplantae</taxon>
        <taxon>Chlorophyta</taxon>
        <taxon>core chlorophytes</taxon>
        <taxon>Chlorophyceae</taxon>
        <taxon>CS clade</taxon>
        <taxon>Chlamydomonadales</taxon>
        <taxon>Astrephomenaceae</taxon>
        <taxon>Astrephomene</taxon>
    </lineage>
</organism>
<dbReference type="SUPFAM" id="SSF52540">
    <property type="entry name" value="P-loop containing nucleoside triphosphate hydrolases"/>
    <property type="match status" value="1"/>
</dbReference>
<dbReference type="Proteomes" id="UP001054857">
    <property type="component" value="Unassembled WGS sequence"/>
</dbReference>
<protein>
    <recommendedName>
        <fullName evidence="2">Orc1-like AAA ATPase domain-containing protein</fullName>
    </recommendedName>
</protein>
<dbReference type="Pfam" id="PF13191">
    <property type="entry name" value="AAA_16"/>
    <property type="match status" value="1"/>
</dbReference>
<dbReference type="PANTHER" id="PTHR12705">
    <property type="entry name" value="ORIGIN RECOGNITION COMPLEX SUBUNIT 5"/>
    <property type="match status" value="1"/>
</dbReference>
<feature type="non-terminal residue" evidence="3">
    <location>
        <position position="323"/>
    </location>
</feature>
<dbReference type="CDD" id="cd00009">
    <property type="entry name" value="AAA"/>
    <property type="match status" value="1"/>
</dbReference>
<dbReference type="AlphaFoldDB" id="A0AAD3HSP8"/>
<dbReference type="GO" id="GO:0006270">
    <property type="term" value="P:DNA replication initiation"/>
    <property type="evidence" value="ECO:0007669"/>
    <property type="project" value="TreeGrafter"/>
</dbReference>
<evidence type="ECO:0000313" key="4">
    <source>
        <dbReference type="Proteomes" id="UP001054857"/>
    </source>
</evidence>
<dbReference type="GO" id="GO:0005664">
    <property type="term" value="C:nuclear origin of replication recognition complex"/>
    <property type="evidence" value="ECO:0007669"/>
    <property type="project" value="TreeGrafter"/>
</dbReference>
<evidence type="ECO:0000256" key="1">
    <source>
        <dbReference type="ARBA" id="ARBA00006269"/>
    </source>
</evidence>
<name>A0AAD3HSP8_9CHLO</name>
<comment type="caution">
    <text evidence="3">The sequence shown here is derived from an EMBL/GenBank/DDBJ whole genome shotgun (WGS) entry which is preliminary data.</text>
</comment>
<dbReference type="InterPro" id="IPR041664">
    <property type="entry name" value="AAA_16"/>
</dbReference>
<dbReference type="EMBL" id="BMAR01000050">
    <property type="protein sequence ID" value="GFR51457.1"/>
    <property type="molecule type" value="Genomic_DNA"/>
</dbReference>
<dbReference type="GO" id="GO:0003688">
    <property type="term" value="F:DNA replication origin binding"/>
    <property type="evidence" value="ECO:0007669"/>
    <property type="project" value="TreeGrafter"/>
</dbReference>
<evidence type="ECO:0000313" key="3">
    <source>
        <dbReference type="EMBL" id="GFR51457.1"/>
    </source>
</evidence>
<feature type="domain" description="Orc1-like AAA ATPase" evidence="2">
    <location>
        <begin position="14"/>
        <end position="147"/>
    </location>
</feature>
<dbReference type="InterPro" id="IPR020796">
    <property type="entry name" value="ORC5"/>
</dbReference>
<proteinExistence type="inferred from homology"/>
<accession>A0AAD3HSP8</accession>
<dbReference type="PANTHER" id="PTHR12705:SF0">
    <property type="entry name" value="ORIGIN RECOGNITION COMPLEX SUBUNIT 5"/>
    <property type="match status" value="1"/>
</dbReference>
<sequence length="323" mass="34850">MTYYIQAVQEVAQRWPGRESQVAALHSWLSGRIGTHVIVHGPPGTGKTGVVRHCLEAWGHRFAYMTMPQEYKLRQFFNAVLSQLWGHAGLKRKREAGFGATAGADSWNDFGEQLAVICPPCSPRCSVLVLDNLEWGAHKNMLPQLLAAIKWQRASLVVIAITSTAPQDLRFGPSVGVGLPLLRCLHFPAYDREQLVAALGVHVPTSCGAASAPSAPSSASAVQPSSAPAVQPSSELYCSFLSAYVVSPFSPLSRSAADLAAVAGWLWPLYSRPLEEGKVRPDAPVESQVRQLDGPLKASGAVRRLLEVYRPGMRSPPEGLLQG</sequence>
<dbReference type="InterPro" id="IPR027417">
    <property type="entry name" value="P-loop_NTPase"/>
</dbReference>
<reference evidence="3 4" key="1">
    <citation type="journal article" date="2021" name="Sci. Rep.">
        <title>Genome sequencing of the multicellular alga Astrephomene provides insights into convergent evolution of germ-soma differentiation.</title>
        <authorList>
            <person name="Yamashita S."/>
            <person name="Yamamoto K."/>
            <person name="Matsuzaki R."/>
            <person name="Suzuki S."/>
            <person name="Yamaguchi H."/>
            <person name="Hirooka S."/>
            <person name="Minakuchi Y."/>
            <person name="Miyagishima S."/>
            <person name="Kawachi M."/>
            <person name="Toyoda A."/>
            <person name="Nozaki H."/>
        </authorList>
    </citation>
    <scope>NUCLEOTIDE SEQUENCE [LARGE SCALE GENOMIC DNA]</scope>
    <source>
        <strain evidence="3 4">NIES-4017</strain>
    </source>
</reference>
<comment type="similarity">
    <text evidence="1">Belongs to the ORC5 family.</text>
</comment>
<gene>
    <name evidence="3" type="ORF">Agub_g13866</name>
</gene>
<dbReference type="Gene3D" id="3.40.50.300">
    <property type="entry name" value="P-loop containing nucleotide triphosphate hydrolases"/>
    <property type="match status" value="1"/>
</dbReference>
<evidence type="ECO:0000259" key="2">
    <source>
        <dbReference type="Pfam" id="PF13191"/>
    </source>
</evidence>
<keyword evidence="4" id="KW-1185">Reference proteome</keyword>